<keyword evidence="2" id="KW-0456">Lyase</keyword>
<comment type="similarity">
    <text evidence="1">Belongs to the group II decarboxylase family.</text>
</comment>
<evidence type="ECO:0000313" key="4">
    <source>
        <dbReference type="EMBL" id="GAA4252613.1"/>
    </source>
</evidence>
<evidence type="ECO:0000256" key="3">
    <source>
        <dbReference type="SAM" id="MobiDB-lite"/>
    </source>
</evidence>
<gene>
    <name evidence="4" type="ORF">GCM10022255_050130</name>
</gene>
<proteinExistence type="inferred from homology"/>
<dbReference type="EMBL" id="BAABAT010000013">
    <property type="protein sequence ID" value="GAA4252613.1"/>
    <property type="molecule type" value="Genomic_DNA"/>
</dbReference>
<protein>
    <submittedName>
        <fullName evidence="4">Uncharacterized protein</fullName>
    </submittedName>
</protein>
<sequence length="396" mass="42015">MTARAVLAGPLRDLMSSYDAVAQTALGQPLATDVDFSSLDSLLHHHIDRASVAPEPAAAVARLATHVLTVVADLFRAPAQGWSGAIHGGLLMATIDVLAEARRRHPDTVVYLCRTGHDHVRDAVDRLGLPLQVIRHTTGGGMNVQHLAAMLHRRPGAPGLVVASAGSPASEAHDDVSAIRTITAAAGGAVHVHVDAPLAGWHRALLDRTASRRAGIDFADGADSIVVDGHQFLGTPLHSAVAVLRIVPAPDSPPRANRATPIGGCPTGPVGDGGGAAAVQLWHVINIIGVDGLTVRARRARALARYTLRRLEEARWPAWAHPDAVTVLLRPPSPTLRQRWSLPVDGDWARIVCMPGRTEAHIDQFLYELARDRPQPSRPVPPALRSRVAAVPTAQT</sequence>
<dbReference type="SUPFAM" id="SSF53383">
    <property type="entry name" value="PLP-dependent transferases"/>
    <property type="match status" value="1"/>
</dbReference>
<dbReference type="InterPro" id="IPR015424">
    <property type="entry name" value="PyrdxlP-dep_Trfase"/>
</dbReference>
<evidence type="ECO:0000313" key="5">
    <source>
        <dbReference type="Proteomes" id="UP001500620"/>
    </source>
</evidence>
<dbReference type="Proteomes" id="UP001500620">
    <property type="component" value="Unassembled WGS sequence"/>
</dbReference>
<comment type="caution">
    <text evidence="4">The sequence shown here is derived from an EMBL/GenBank/DDBJ whole genome shotgun (WGS) entry which is preliminary data.</text>
</comment>
<keyword evidence="5" id="KW-1185">Reference proteome</keyword>
<feature type="region of interest" description="Disordered" evidence="3">
    <location>
        <begin position="373"/>
        <end position="396"/>
    </location>
</feature>
<keyword evidence="2" id="KW-0210">Decarboxylase</keyword>
<name>A0ABP8DDF4_9ACTN</name>
<dbReference type="InterPro" id="IPR015421">
    <property type="entry name" value="PyrdxlP-dep_Trfase_major"/>
</dbReference>
<dbReference type="Gene3D" id="3.40.640.10">
    <property type="entry name" value="Type I PLP-dependent aspartate aminotransferase-like (Major domain)"/>
    <property type="match status" value="1"/>
</dbReference>
<dbReference type="PANTHER" id="PTHR46101:SF2">
    <property type="entry name" value="SERINE DECARBOXYLASE"/>
    <property type="match status" value="1"/>
</dbReference>
<accession>A0ABP8DDF4</accession>
<dbReference type="PANTHER" id="PTHR46101">
    <property type="match status" value="1"/>
</dbReference>
<dbReference type="InterPro" id="IPR051151">
    <property type="entry name" value="Group_II_Decarboxylase"/>
</dbReference>
<organism evidence="4 5">
    <name type="scientific">Dactylosporangium darangshiense</name>
    <dbReference type="NCBI Taxonomy" id="579108"/>
    <lineage>
        <taxon>Bacteria</taxon>
        <taxon>Bacillati</taxon>
        <taxon>Actinomycetota</taxon>
        <taxon>Actinomycetes</taxon>
        <taxon>Micromonosporales</taxon>
        <taxon>Micromonosporaceae</taxon>
        <taxon>Dactylosporangium</taxon>
    </lineage>
</organism>
<evidence type="ECO:0000256" key="1">
    <source>
        <dbReference type="ARBA" id="ARBA00009533"/>
    </source>
</evidence>
<reference evidence="5" key="1">
    <citation type="journal article" date="2019" name="Int. J. Syst. Evol. Microbiol.">
        <title>The Global Catalogue of Microorganisms (GCM) 10K type strain sequencing project: providing services to taxonomists for standard genome sequencing and annotation.</title>
        <authorList>
            <consortium name="The Broad Institute Genomics Platform"/>
            <consortium name="The Broad Institute Genome Sequencing Center for Infectious Disease"/>
            <person name="Wu L."/>
            <person name="Ma J."/>
        </authorList>
    </citation>
    <scope>NUCLEOTIDE SEQUENCE [LARGE SCALE GENOMIC DNA]</scope>
    <source>
        <strain evidence="5">JCM 17441</strain>
    </source>
</reference>
<evidence type="ECO:0000256" key="2">
    <source>
        <dbReference type="ARBA" id="ARBA00022793"/>
    </source>
</evidence>